<accession>A0A074WM70</accession>
<dbReference type="GeneID" id="25410043"/>
<dbReference type="AlphaFoldDB" id="A0A074WM70"/>
<reference evidence="1 2" key="1">
    <citation type="journal article" date="2014" name="BMC Genomics">
        <title>Genome sequencing of four Aureobasidium pullulans varieties: biotechnological potential, stress tolerance, and description of new species.</title>
        <authorList>
            <person name="Gostin Ar C."/>
            <person name="Ohm R.A."/>
            <person name="Kogej T."/>
            <person name="Sonjak S."/>
            <person name="Turk M."/>
            <person name="Zajc J."/>
            <person name="Zalar P."/>
            <person name="Grube M."/>
            <person name="Sun H."/>
            <person name="Han J."/>
            <person name="Sharma A."/>
            <person name="Chiniquy J."/>
            <person name="Ngan C.Y."/>
            <person name="Lipzen A."/>
            <person name="Barry K."/>
            <person name="Grigoriev I.V."/>
            <person name="Gunde-Cimerman N."/>
        </authorList>
    </citation>
    <scope>NUCLEOTIDE SEQUENCE [LARGE SCALE GENOMIC DNA]</scope>
    <source>
        <strain evidence="1 2">CBS 147.97</strain>
    </source>
</reference>
<dbReference type="GO" id="GO:0003824">
    <property type="term" value="F:catalytic activity"/>
    <property type="evidence" value="ECO:0007669"/>
    <property type="project" value="InterPro"/>
</dbReference>
<gene>
    <name evidence="1" type="ORF">M436DRAFT_43953</name>
</gene>
<dbReference type="OrthoDB" id="1577640at2759"/>
<organism evidence="1 2">
    <name type="scientific">Aureobasidium namibiae CBS 147.97</name>
    <dbReference type="NCBI Taxonomy" id="1043004"/>
    <lineage>
        <taxon>Eukaryota</taxon>
        <taxon>Fungi</taxon>
        <taxon>Dikarya</taxon>
        <taxon>Ascomycota</taxon>
        <taxon>Pezizomycotina</taxon>
        <taxon>Dothideomycetes</taxon>
        <taxon>Dothideomycetidae</taxon>
        <taxon>Dothideales</taxon>
        <taxon>Saccotheciaceae</taxon>
        <taxon>Aureobasidium</taxon>
    </lineage>
</organism>
<sequence>MSNPKDYTVGWICAVLKEYTAAQLFLDNEHEPPTGISANDTNHYTLGEIAGHKVVIAVLPDGEYGVGSAASVVTNLLNSFPNIRVGLMVGIGGGAPTSKNDIRLGDVVVSSPINGTGGVYQYDLGKTIQDVGFVQTGILDQPSATVRSALPGLRRRHDIKGHQIKETIDSILERWPRLRKKGFARPSPESDRLFASHIVHPLNGEGDCVDVCLGQQSSIVVRQPREDDDDDPAIHYGLIASGNQLMKDAVVRDRLAKEKGILCFEMEAAGIMNRFPCMVIRGICDYSDSHKNKDWQGYAALTAAAYAKDLLKEILPHRVETEERLATYIGQRECYRNPYRHDVVAHQYTSNSA</sequence>
<evidence type="ECO:0000313" key="1">
    <source>
        <dbReference type="EMBL" id="KEQ74200.1"/>
    </source>
</evidence>
<dbReference type="Proteomes" id="UP000027730">
    <property type="component" value="Unassembled WGS sequence"/>
</dbReference>
<name>A0A074WM70_9PEZI</name>
<dbReference type="HOGENOM" id="CLU_000288_34_22_1"/>
<dbReference type="SUPFAM" id="SSF53167">
    <property type="entry name" value="Purine and uridine phosphorylases"/>
    <property type="match status" value="1"/>
</dbReference>
<dbReference type="Gene3D" id="3.40.50.1580">
    <property type="entry name" value="Nucleoside phosphorylase domain"/>
    <property type="match status" value="1"/>
</dbReference>
<evidence type="ECO:0000313" key="2">
    <source>
        <dbReference type="Proteomes" id="UP000027730"/>
    </source>
</evidence>
<dbReference type="GO" id="GO:0009116">
    <property type="term" value="P:nucleoside metabolic process"/>
    <property type="evidence" value="ECO:0007669"/>
    <property type="project" value="InterPro"/>
</dbReference>
<dbReference type="PANTHER" id="PTHR46082:SF11">
    <property type="entry name" value="AAA+ ATPASE DOMAIN-CONTAINING PROTEIN-RELATED"/>
    <property type="match status" value="1"/>
</dbReference>
<proteinExistence type="predicted"/>
<protein>
    <submittedName>
        <fullName evidence="1">Purine and uridine phosphorylase</fullName>
    </submittedName>
</protein>
<dbReference type="PANTHER" id="PTHR46082">
    <property type="entry name" value="ATP/GTP-BINDING PROTEIN-RELATED"/>
    <property type="match status" value="1"/>
</dbReference>
<dbReference type="RefSeq" id="XP_013428493.1">
    <property type="nucleotide sequence ID" value="XM_013573039.1"/>
</dbReference>
<dbReference type="EMBL" id="KL584707">
    <property type="protein sequence ID" value="KEQ74200.1"/>
    <property type="molecule type" value="Genomic_DNA"/>
</dbReference>
<dbReference type="InterPro" id="IPR035994">
    <property type="entry name" value="Nucleoside_phosphorylase_sf"/>
</dbReference>
<dbReference type="InterPro" id="IPR053137">
    <property type="entry name" value="NLR-like"/>
</dbReference>
<keyword evidence="2" id="KW-1185">Reference proteome</keyword>
<dbReference type="STRING" id="1043004.A0A074WM70"/>